<dbReference type="AlphaFoldDB" id="A0A5C5WP96"/>
<keyword evidence="1" id="KW-1133">Transmembrane helix</keyword>
<sequence length="226" mass="24042">MLTLFRKDVRLNRLPIVVCIVLLLLPYFAAAFMMYRVYAPELPSAATVGDYLATAAVFGLMLNIVAGGIAAGNSVACERMDGSAVFLACQPVSRLQCLSSKAALVGLLIGGVWLVHCSVFYVIAPSLDKDSSPYMNLENPVIFAASALVVAVGAGWLASILGRNPSMAICAALAAAFLVPWLVYIGSFWLAIAPDDVVLLIRTVQWSVGVTTVVIGSCVYLRRVEP</sequence>
<gene>
    <name evidence="2" type="ORF">KOR42_32130</name>
</gene>
<keyword evidence="1" id="KW-0472">Membrane</keyword>
<organism evidence="2 3">
    <name type="scientific">Thalassoglobus neptunius</name>
    <dbReference type="NCBI Taxonomy" id="1938619"/>
    <lineage>
        <taxon>Bacteria</taxon>
        <taxon>Pseudomonadati</taxon>
        <taxon>Planctomycetota</taxon>
        <taxon>Planctomycetia</taxon>
        <taxon>Planctomycetales</taxon>
        <taxon>Planctomycetaceae</taxon>
        <taxon>Thalassoglobus</taxon>
    </lineage>
</organism>
<feature type="transmembrane region" description="Helical" evidence="1">
    <location>
        <begin position="14"/>
        <end position="39"/>
    </location>
</feature>
<keyword evidence="3" id="KW-1185">Reference proteome</keyword>
<feature type="transmembrane region" description="Helical" evidence="1">
    <location>
        <begin position="141"/>
        <end position="161"/>
    </location>
</feature>
<feature type="transmembrane region" description="Helical" evidence="1">
    <location>
        <begin position="168"/>
        <end position="192"/>
    </location>
</feature>
<dbReference type="EMBL" id="SIHI01000009">
    <property type="protein sequence ID" value="TWT51931.1"/>
    <property type="molecule type" value="Genomic_DNA"/>
</dbReference>
<evidence type="ECO:0000313" key="2">
    <source>
        <dbReference type="EMBL" id="TWT51931.1"/>
    </source>
</evidence>
<name>A0A5C5WP96_9PLAN</name>
<feature type="transmembrane region" description="Helical" evidence="1">
    <location>
        <begin position="102"/>
        <end position="121"/>
    </location>
</feature>
<feature type="transmembrane region" description="Helical" evidence="1">
    <location>
        <begin position="204"/>
        <end position="221"/>
    </location>
</feature>
<accession>A0A5C5WP96</accession>
<evidence type="ECO:0000313" key="3">
    <source>
        <dbReference type="Proteomes" id="UP000317243"/>
    </source>
</evidence>
<feature type="transmembrane region" description="Helical" evidence="1">
    <location>
        <begin position="51"/>
        <end position="71"/>
    </location>
</feature>
<dbReference type="RefSeq" id="WP_197441220.1">
    <property type="nucleotide sequence ID" value="NZ_SIHI01000009.1"/>
</dbReference>
<keyword evidence="1" id="KW-0812">Transmembrane</keyword>
<proteinExistence type="predicted"/>
<reference evidence="2 3" key="1">
    <citation type="submission" date="2019-02" db="EMBL/GenBank/DDBJ databases">
        <title>Deep-cultivation of Planctomycetes and their phenomic and genomic characterization uncovers novel biology.</title>
        <authorList>
            <person name="Wiegand S."/>
            <person name="Jogler M."/>
            <person name="Boedeker C."/>
            <person name="Pinto D."/>
            <person name="Vollmers J."/>
            <person name="Rivas-Marin E."/>
            <person name="Kohn T."/>
            <person name="Peeters S.H."/>
            <person name="Heuer A."/>
            <person name="Rast P."/>
            <person name="Oberbeckmann S."/>
            <person name="Bunk B."/>
            <person name="Jeske O."/>
            <person name="Meyerdierks A."/>
            <person name="Storesund J.E."/>
            <person name="Kallscheuer N."/>
            <person name="Luecker S."/>
            <person name="Lage O.M."/>
            <person name="Pohl T."/>
            <person name="Merkel B.J."/>
            <person name="Hornburger P."/>
            <person name="Mueller R.-W."/>
            <person name="Bruemmer F."/>
            <person name="Labrenz M."/>
            <person name="Spormann A.M."/>
            <person name="Op Den Camp H."/>
            <person name="Overmann J."/>
            <person name="Amann R."/>
            <person name="Jetten M.S.M."/>
            <person name="Mascher T."/>
            <person name="Medema M.H."/>
            <person name="Devos D.P."/>
            <person name="Kaster A.-K."/>
            <person name="Ovreas L."/>
            <person name="Rohde M."/>
            <person name="Galperin M.Y."/>
            <person name="Jogler C."/>
        </authorList>
    </citation>
    <scope>NUCLEOTIDE SEQUENCE [LARGE SCALE GENOMIC DNA]</scope>
    <source>
        <strain evidence="2 3">KOR42</strain>
    </source>
</reference>
<dbReference type="Proteomes" id="UP000317243">
    <property type="component" value="Unassembled WGS sequence"/>
</dbReference>
<protein>
    <submittedName>
        <fullName evidence="2">ABC-2 family transporter protein</fullName>
    </submittedName>
</protein>
<comment type="caution">
    <text evidence="2">The sequence shown here is derived from an EMBL/GenBank/DDBJ whole genome shotgun (WGS) entry which is preliminary data.</text>
</comment>
<evidence type="ECO:0000256" key="1">
    <source>
        <dbReference type="SAM" id="Phobius"/>
    </source>
</evidence>